<dbReference type="PANTHER" id="PTHR43646:SF2">
    <property type="entry name" value="GLYCOSYLTRANSFERASE 2-LIKE DOMAIN-CONTAINING PROTEIN"/>
    <property type="match status" value="1"/>
</dbReference>
<keyword evidence="2" id="KW-1003">Cell membrane</keyword>
<dbReference type="GO" id="GO:0016757">
    <property type="term" value="F:glycosyltransferase activity"/>
    <property type="evidence" value="ECO:0007669"/>
    <property type="project" value="UniProtKB-KW"/>
</dbReference>
<evidence type="ECO:0000256" key="3">
    <source>
        <dbReference type="ARBA" id="ARBA00022676"/>
    </source>
</evidence>
<proteinExistence type="predicted"/>
<comment type="subcellular location">
    <subcellularLocation>
        <location evidence="1">Cell membrane</location>
    </subcellularLocation>
</comment>
<evidence type="ECO:0000313" key="7">
    <source>
        <dbReference type="EMBL" id="OUS18759.1"/>
    </source>
</evidence>
<evidence type="ECO:0000256" key="5">
    <source>
        <dbReference type="ARBA" id="ARBA00023136"/>
    </source>
</evidence>
<dbReference type="InterPro" id="IPR026461">
    <property type="entry name" value="Trfase_2_rSAM/seldom_assoc"/>
</dbReference>
<evidence type="ECO:0000256" key="1">
    <source>
        <dbReference type="ARBA" id="ARBA00004236"/>
    </source>
</evidence>
<keyword evidence="3" id="KW-0328">Glycosyltransferase</keyword>
<dbReference type="RefSeq" id="WP_303685945.1">
    <property type="nucleotide sequence ID" value="NZ_CAJXYO010000063.1"/>
</dbReference>
<dbReference type="InterPro" id="IPR001173">
    <property type="entry name" value="Glyco_trans_2-like"/>
</dbReference>
<dbReference type="Pfam" id="PF00535">
    <property type="entry name" value="Glycos_transf_2"/>
    <property type="match status" value="1"/>
</dbReference>
<evidence type="ECO:0000259" key="6">
    <source>
        <dbReference type="Pfam" id="PF00535"/>
    </source>
</evidence>
<gene>
    <name evidence="7" type="ORF">A9Q93_03220</name>
</gene>
<keyword evidence="5" id="KW-0472">Membrane</keyword>
<organism evidence="7 8">
    <name type="scientific">Nonlabens dokdonensis</name>
    <dbReference type="NCBI Taxonomy" id="328515"/>
    <lineage>
        <taxon>Bacteria</taxon>
        <taxon>Pseudomonadati</taxon>
        <taxon>Bacteroidota</taxon>
        <taxon>Flavobacteriia</taxon>
        <taxon>Flavobacteriales</taxon>
        <taxon>Flavobacteriaceae</taxon>
        <taxon>Nonlabens</taxon>
    </lineage>
</organism>
<dbReference type="InterPro" id="IPR029044">
    <property type="entry name" value="Nucleotide-diphossugar_trans"/>
</dbReference>
<evidence type="ECO:0000256" key="4">
    <source>
        <dbReference type="ARBA" id="ARBA00022679"/>
    </source>
</evidence>
<sequence>MISIIIPVLNEENSIIELLKHLQNNAVNASSMEIIVVDGGSKDATVQNVKNFTSNYKTIIKIVHSEMGRGTQLHNGSKEATQDILYFLHADSYPPKNYDQLIIEAVRKGRPAGCFRMKFMSWHPWLIIIGWFTRFSWKASRGGDQSQYITRELYDEIGGYNTQIPIYEDYDLIARLYDRNQYYVIPKWLKTSARRYHEKGVLRLQWFYITIYWRKYRGASIDELYQYYLSKCD</sequence>
<dbReference type="Gene3D" id="3.90.550.10">
    <property type="entry name" value="Spore Coat Polysaccharide Biosynthesis Protein SpsA, Chain A"/>
    <property type="match status" value="1"/>
</dbReference>
<dbReference type="PANTHER" id="PTHR43646">
    <property type="entry name" value="GLYCOSYLTRANSFERASE"/>
    <property type="match status" value="1"/>
</dbReference>
<comment type="caution">
    <text evidence="7">The sequence shown here is derived from an EMBL/GenBank/DDBJ whole genome shotgun (WGS) entry which is preliminary data.</text>
</comment>
<accession>A0A1Z8B876</accession>
<dbReference type="GO" id="GO:0005886">
    <property type="term" value="C:plasma membrane"/>
    <property type="evidence" value="ECO:0007669"/>
    <property type="project" value="UniProtKB-SubCell"/>
</dbReference>
<protein>
    <submittedName>
        <fullName evidence="7">Glycosyl transferase family 2</fullName>
    </submittedName>
</protein>
<reference evidence="8" key="1">
    <citation type="journal article" date="2017" name="Proc. Natl. Acad. Sci. U.S.A.">
        <title>Simulation of Deepwater Horizon oil plume reveals substrate specialization within a complex community of hydrocarbon-degraders.</title>
        <authorList>
            <person name="Hu P."/>
            <person name="Dubinsky E.A."/>
            <person name="Probst A.J."/>
            <person name="Wang J."/>
            <person name="Sieber C.M.K."/>
            <person name="Tom L.M."/>
            <person name="Gardinali P."/>
            <person name="Banfield J.F."/>
            <person name="Atlas R.M."/>
            <person name="Andersen G.L."/>
        </authorList>
    </citation>
    <scope>NUCLEOTIDE SEQUENCE [LARGE SCALE GENOMIC DNA]</scope>
</reference>
<keyword evidence="4 7" id="KW-0808">Transferase</keyword>
<evidence type="ECO:0000256" key="2">
    <source>
        <dbReference type="ARBA" id="ARBA00022475"/>
    </source>
</evidence>
<dbReference type="AlphaFoldDB" id="A0A1Z8B876"/>
<dbReference type="NCBIfam" id="TIGR04283">
    <property type="entry name" value="glyco_like_mftF"/>
    <property type="match status" value="1"/>
</dbReference>
<evidence type="ECO:0000313" key="8">
    <source>
        <dbReference type="Proteomes" id="UP000196102"/>
    </source>
</evidence>
<dbReference type="CDD" id="cd02522">
    <property type="entry name" value="GT_2_like_a"/>
    <property type="match status" value="1"/>
</dbReference>
<dbReference type="SUPFAM" id="SSF53448">
    <property type="entry name" value="Nucleotide-diphospho-sugar transferases"/>
    <property type="match status" value="1"/>
</dbReference>
<dbReference type="Proteomes" id="UP000196102">
    <property type="component" value="Unassembled WGS sequence"/>
</dbReference>
<feature type="domain" description="Glycosyltransferase 2-like" evidence="6">
    <location>
        <begin position="3"/>
        <end position="121"/>
    </location>
</feature>
<name>A0A1Z8B876_9FLAO</name>
<dbReference type="EMBL" id="MAAX01000056">
    <property type="protein sequence ID" value="OUS18759.1"/>
    <property type="molecule type" value="Genomic_DNA"/>
</dbReference>